<comment type="similarity">
    <text evidence="1">Belongs to the CFA/CMAS family.</text>
</comment>
<dbReference type="Gene3D" id="3.40.50.150">
    <property type="entry name" value="Vaccinia Virus protein VP39"/>
    <property type="match status" value="1"/>
</dbReference>
<dbReference type="AlphaFoldDB" id="A0A1Y1IG98"/>
<dbReference type="SUPFAM" id="SSF53335">
    <property type="entry name" value="S-adenosyl-L-methionine-dependent methyltransferases"/>
    <property type="match status" value="1"/>
</dbReference>
<dbReference type="EMBL" id="DF237385">
    <property type="protein sequence ID" value="GAQ88529.1"/>
    <property type="molecule type" value="Genomic_DNA"/>
</dbReference>
<keyword evidence="3" id="KW-1185">Reference proteome</keyword>
<dbReference type="FunFam" id="3.40.50.150:FF:000554">
    <property type="entry name" value="Cation-transporting ATPase"/>
    <property type="match status" value="1"/>
</dbReference>
<protein>
    <recommendedName>
        <fullName evidence="4">Cyclopropane-fatty-acyl-phospholipid synthase</fullName>
    </recommendedName>
</protein>
<name>A0A1Y1IG98_KLENI</name>
<dbReference type="Proteomes" id="UP000054558">
    <property type="component" value="Unassembled WGS sequence"/>
</dbReference>
<dbReference type="PANTHER" id="PTHR43832:SF1">
    <property type="entry name" value="S-ADENOSYL-L-METHIONINE-DEPENDENT METHYLTRANSFERASES SUPERFAMILY PROTEIN"/>
    <property type="match status" value="1"/>
</dbReference>
<evidence type="ECO:0008006" key="4">
    <source>
        <dbReference type="Google" id="ProtNLM"/>
    </source>
</evidence>
<evidence type="ECO:0000313" key="3">
    <source>
        <dbReference type="Proteomes" id="UP000054558"/>
    </source>
</evidence>
<dbReference type="OMA" id="IAQHFFT"/>
<dbReference type="InterPro" id="IPR029063">
    <property type="entry name" value="SAM-dependent_MTases_sf"/>
</dbReference>
<dbReference type="PANTHER" id="PTHR43832">
    <property type="match status" value="1"/>
</dbReference>
<accession>A0A1Y1IG98</accession>
<reference evidence="2 3" key="1">
    <citation type="journal article" date="2014" name="Nat. Commun.">
        <title>Klebsormidium flaccidum genome reveals primary factors for plant terrestrial adaptation.</title>
        <authorList>
            <person name="Hori K."/>
            <person name="Maruyama F."/>
            <person name="Fujisawa T."/>
            <person name="Togashi T."/>
            <person name="Yamamoto N."/>
            <person name="Seo M."/>
            <person name="Sato S."/>
            <person name="Yamada T."/>
            <person name="Mori H."/>
            <person name="Tajima N."/>
            <person name="Moriyama T."/>
            <person name="Ikeuchi M."/>
            <person name="Watanabe M."/>
            <person name="Wada H."/>
            <person name="Kobayashi K."/>
            <person name="Saito M."/>
            <person name="Masuda T."/>
            <person name="Sasaki-Sekimoto Y."/>
            <person name="Mashiguchi K."/>
            <person name="Awai K."/>
            <person name="Shimojima M."/>
            <person name="Masuda S."/>
            <person name="Iwai M."/>
            <person name="Nobusawa T."/>
            <person name="Narise T."/>
            <person name="Kondo S."/>
            <person name="Saito H."/>
            <person name="Sato R."/>
            <person name="Murakawa M."/>
            <person name="Ihara Y."/>
            <person name="Oshima-Yamada Y."/>
            <person name="Ohtaka K."/>
            <person name="Satoh M."/>
            <person name="Sonobe K."/>
            <person name="Ishii M."/>
            <person name="Ohtani R."/>
            <person name="Kanamori-Sato M."/>
            <person name="Honoki R."/>
            <person name="Miyazaki D."/>
            <person name="Mochizuki H."/>
            <person name="Umetsu J."/>
            <person name="Higashi K."/>
            <person name="Shibata D."/>
            <person name="Kamiya Y."/>
            <person name="Sato N."/>
            <person name="Nakamura Y."/>
            <person name="Tabata S."/>
            <person name="Ida S."/>
            <person name="Kurokawa K."/>
            <person name="Ohta H."/>
        </authorList>
    </citation>
    <scope>NUCLEOTIDE SEQUENCE [LARGE SCALE GENOMIC DNA]</scope>
    <source>
        <strain evidence="2 3">NIES-2285</strain>
    </source>
</reference>
<dbReference type="CDD" id="cd02440">
    <property type="entry name" value="AdoMet_MTases"/>
    <property type="match status" value="1"/>
</dbReference>
<dbReference type="Pfam" id="PF02353">
    <property type="entry name" value="CMAS"/>
    <property type="match status" value="1"/>
</dbReference>
<evidence type="ECO:0000313" key="2">
    <source>
        <dbReference type="EMBL" id="GAQ88529.1"/>
    </source>
</evidence>
<dbReference type="OrthoDB" id="506498at2759"/>
<proteinExistence type="inferred from homology"/>
<organism evidence="2 3">
    <name type="scientific">Klebsormidium nitens</name>
    <name type="common">Green alga</name>
    <name type="synonym">Ulothrix nitens</name>
    <dbReference type="NCBI Taxonomy" id="105231"/>
    <lineage>
        <taxon>Eukaryota</taxon>
        <taxon>Viridiplantae</taxon>
        <taxon>Streptophyta</taxon>
        <taxon>Klebsormidiophyceae</taxon>
        <taxon>Klebsormidiales</taxon>
        <taxon>Klebsormidiaceae</taxon>
        <taxon>Klebsormidium</taxon>
    </lineage>
</organism>
<evidence type="ECO:0000256" key="1">
    <source>
        <dbReference type="ARBA" id="ARBA00010815"/>
    </source>
</evidence>
<sequence length="371" mass="42793">MAPSSSLWSAPYNATVKAGLQALEANWLPDVLLRQAIRFLFGLRFKISKRETCEEQLADLMKFVAGLKKMPVAVNTKEANEQHYEVPTEFYKLCLGKQLKYSSCYFPTPKSTLDEAEEAMLQMYGERVRLDNGLDILELGCGWGSLSLWMAAHYPGSRVTAVSNSTTQKDYIDGEAKKRGLKNLTILTCDMNVFDAPGTYDRVVSIEMFEHMKNYQELLRRVATWLKPEGLCFIHIFTHLYFAYHFEDNGDDDWMARHFFTGGTMNSDDTLLYFQDDLSIADHWRVNGTHYGRTSEAWLVNMDKNMPQVRKIFAEVYGKDQVTKWVVYWRTFYIAVAELFNYKNGEEWIVSHYLFKKRAVSGPAPSQSSQH</sequence>
<dbReference type="STRING" id="105231.A0A1Y1IG98"/>
<gene>
    <name evidence="2" type="ORF">KFL_004360110</name>
</gene>